<sequence>KVLAVFDLTARAAVHQRIKNTTEDLSFNSGIVKLPEGEEGTASEVGISILRVGTFTVLDLRRMQSWHELSGKIDMTIDLSRFAGNIVIE</sequence>
<name>A0A8S9TSI9_PHYIN</name>
<dbReference type="EMBL" id="JAACNO010002703">
    <property type="protein sequence ID" value="KAF4131671.1"/>
    <property type="molecule type" value="Genomic_DNA"/>
</dbReference>
<feature type="non-terminal residue" evidence="1">
    <location>
        <position position="89"/>
    </location>
</feature>
<dbReference type="AlphaFoldDB" id="A0A8S9TSI9"/>
<gene>
    <name evidence="1" type="ORF">GN958_ATG19145</name>
</gene>
<protein>
    <submittedName>
        <fullName evidence="1">Uncharacterized protein</fullName>
    </submittedName>
</protein>
<comment type="caution">
    <text evidence="1">The sequence shown here is derived from an EMBL/GenBank/DDBJ whole genome shotgun (WGS) entry which is preliminary data.</text>
</comment>
<evidence type="ECO:0000313" key="2">
    <source>
        <dbReference type="Proteomes" id="UP000704712"/>
    </source>
</evidence>
<dbReference type="Proteomes" id="UP000704712">
    <property type="component" value="Unassembled WGS sequence"/>
</dbReference>
<proteinExistence type="predicted"/>
<accession>A0A8S9TSI9</accession>
<organism evidence="1 2">
    <name type="scientific">Phytophthora infestans</name>
    <name type="common">Potato late blight agent</name>
    <name type="synonym">Botrytis infestans</name>
    <dbReference type="NCBI Taxonomy" id="4787"/>
    <lineage>
        <taxon>Eukaryota</taxon>
        <taxon>Sar</taxon>
        <taxon>Stramenopiles</taxon>
        <taxon>Oomycota</taxon>
        <taxon>Peronosporomycetes</taxon>
        <taxon>Peronosporales</taxon>
        <taxon>Peronosporaceae</taxon>
        <taxon>Phytophthora</taxon>
    </lineage>
</organism>
<reference evidence="1" key="1">
    <citation type="submission" date="2020-03" db="EMBL/GenBank/DDBJ databases">
        <title>Hybrid Assembly of Korean Phytophthora infestans isolates.</title>
        <authorList>
            <person name="Prokchorchik M."/>
            <person name="Lee Y."/>
            <person name="Seo J."/>
            <person name="Cho J.-H."/>
            <person name="Park Y.-E."/>
            <person name="Jang D.-C."/>
            <person name="Im J.-S."/>
            <person name="Choi J.-G."/>
            <person name="Park H.-J."/>
            <person name="Lee G.-B."/>
            <person name="Lee Y.-G."/>
            <person name="Hong S.-Y."/>
            <person name="Cho K."/>
            <person name="Sohn K.H."/>
        </authorList>
    </citation>
    <scope>NUCLEOTIDE SEQUENCE</scope>
    <source>
        <strain evidence="1">KR_2_A2</strain>
    </source>
</reference>
<evidence type="ECO:0000313" key="1">
    <source>
        <dbReference type="EMBL" id="KAF4131671.1"/>
    </source>
</evidence>